<dbReference type="GO" id="GO:0016020">
    <property type="term" value="C:membrane"/>
    <property type="evidence" value="ECO:0007669"/>
    <property type="project" value="TreeGrafter"/>
</dbReference>
<organism evidence="8 9">
    <name type="scientific">Paxillus involutus ATCC 200175</name>
    <dbReference type="NCBI Taxonomy" id="664439"/>
    <lineage>
        <taxon>Eukaryota</taxon>
        <taxon>Fungi</taxon>
        <taxon>Dikarya</taxon>
        <taxon>Basidiomycota</taxon>
        <taxon>Agaricomycotina</taxon>
        <taxon>Agaricomycetes</taxon>
        <taxon>Agaricomycetidae</taxon>
        <taxon>Boletales</taxon>
        <taxon>Paxilineae</taxon>
        <taxon>Paxillaceae</taxon>
        <taxon>Paxillus</taxon>
    </lineage>
</organism>
<feature type="transmembrane region" description="Helical" evidence="7">
    <location>
        <begin position="100"/>
        <end position="119"/>
    </location>
</feature>
<reference evidence="8 9" key="1">
    <citation type="submission" date="2014-06" db="EMBL/GenBank/DDBJ databases">
        <authorList>
            <consortium name="DOE Joint Genome Institute"/>
            <person name="Kuo A."/>
            <person name="Kohler A."/>
            <person name="Nagy L.G."/>
            <person name="Floudas D."/>
            <person name="Copeland A."/>
            <person name="Barry K.W."/>
            <person name="Cichocki N."/>
            <person name="Veneault-Fourrey C."/>
            <person name="LaButti K."/>
            <person name="Lindquist E.A."/>
            <person name="Lipzen A."/>
            <person name="Lundell T."/>
            <person name="Morin E."/>
            <person name="Murat C."/>
            <person name="Sun H."/>
            <person name="Tunlid A."/>
            <person name="Henrissat B."/>
            <person name="Grigoriev I.V."/>
            <person name="Hibbett D.S."/>
            <person name="Martin F."/>
            <person name="Nordberg H.P."/>
            <person name="Cantor M.N."/>
            <person name="Hua S.X."/>
        </authorList>
    </citation>
    <scope>NUCLEOTIDE SEQUENCE [LARGE SCALE GENOMIC DNA]</scope>
    <source>
        <strain evidence="8 9">ATCC 200175</strain>
    </source>
</reference>
<proteinExistence type="inferred from homology"/>
<sequence length="128" mass="13463">MTSHVQVGERRVLFIYALLAIGLELVVWLVPSLVGGAVSVSIIGVLLGPMYPITMNHAGRVLPAWLLTGSIGWIAGFGQAGSALLPFMTGTIASKSGIGALQPLLVAMMAFMTFLWALVPSKGTRRAD</sequence>
<keyword evidence="3" id="KW-0813">Transport</keyword>
<name>A0A0C9TZM0_PAXIN</name>
<dbReference type="InterPro" id="IPR036259">
    <property type="entry name" value="MFS_trans_sf"/>
</dbReference>
<evidence type="ECO:0000256" key="6">
    <source>
        <dbReference type="ARBA" id="ARBA00023136"/>
    </source>
</evidence>
<dbReference type="HOGENOM" id="CLU_021993_4_1_1"/>
<evidence type="ECO:0000256" key="7">
    <source>
        <dbReference type="SAM" id="Phobius"/>
    </source>
</evidence>
<keyword evidence="4 7" id="KW-0812">Transmembrane</keyword>
<dbReference type="EMBL" id="KN819335">
    <property type="protein sequence ID" value="KIJ15883.1"/>
    <property type="molecule type" value="Genomic_DNA"/>
</dbReference>
<accession>A0A0C9TZM0</accession>
<evidence type="ECO:0000256" key="1">
    <source>
        <dbReference type="ARBA" id="ARBA00004127"/>
    </source>
</evidence>
<dbReference type="PANTHER" id="PTHR23514:SF3">
    <property type="entry name" value="BYPASS OF STOP CODON PROTEIN 6"/>
    <property type="match status" value="1"/>
</dbReference>
<keyword evidence="9" id="KW-1185">Reference proteome</keyword>
<reference evidence="9" key="2">
    <citation type="submission" date="2015-01" db="EMBL/GenBank/DDBJ databases">
        <title>Evolutionary Origins and Diversification of the Mycorrhizal Mutualists.</title>
        <authorList>
            <consortium name="DOE Joint Genome Institute"/>
            <consortium name="Mycorrhizal Genomics Consortium"/>
            <person name="Kohler A."/>
            <person name="Kuo A."/>
            <person name="Nagy L.G."/>
            <person name="Floudas D."/>
            <person name="Copeland A."/>
            <person name="Barry K.W."/>
            <person name="Cichocki N."/>
            <person name="Veneault-Fourrey C."/>
            <person name="LaButti K."/>
            <person name="Lindquist E.A."/>
            <person name="Lipzen A."/>
            <person name="Lundell T."/>
            <person name="Morin E."/>
            <person name="Murat C."/>
            <person name="Riley R."/>
            <person name="Ohm R."/>
            <person name="Sun H."/>
            <person name="Tunlid A."/>
            <person name="Henrissat B."/>
            <person name="Grigoriev I.V."/>
            <person name="Hibbett D.S."/>
            <person name="Martin F."/>
        </authorList>
    </citation>
    <scope>NUCLEOTIDE SEQUENCE [LARGE SCALE GENOMIC DNA]</scope>
    <source>
        <strain evidence="9">ATCC 200175</strain>
    </source>
</reference>
<gene>
    <name evidence="8" type="ORF">PAXINDRAFT_76660</name>
</gene>
<comment type="subcellular location">
    <subcellularLocation>
        <location evidence="1">Endomembrane system</location>
        <topology evidence="1">Multi-pass membrane protein</topology>
    </subcellularLocation>
</comment>
<protein>
    <recommendedName>
        <fullName evidence="10">Major facilitator superfamily (MFS) profile domain-containing protein</fullName>
    </recommendedName>
</protein>
<evidence type="ECO:0000313" key="9">
    <source>
        <dbReference type="Proteomes" id="UP000053647"/>
    </source>
</evidence>
<keyword evidence="6 7" id="KW-0472">Membrane</keyword>
<dbReference type="Gene3D" id="1.20.1250.20">
    <property type="entry name" value="MFS general substrate transporter like domains"/>
    <property type="match status" value="1"/>
</dbReference>
<keyword evidence="5 7" id="KW-1133">Transmembrane helix</keyword>
<evidence type="ECO:0000313" key="8">
    <source>
        <dbReference type="EMBL" id="KIJ15883.1"/>
    </source>
</evidence>
<dbReference type="GO" id="GO:0012505">
    <property type="term" value="C:endomembrane system"/>
    <property type="evidence" value="ECO:0007669"/>
    <property type="project" value="UniProtKB-SubCell"/>
</dbReference>
<dbReference type="SUPFAM" id="SSF103473">
    <property type="entry name" value="MFS general substrate transporter"/>
    <property type="match status" value="1"/>
</dbReference>
<dbReference type="AlphaFoldDB" id="A0A0C9TZM0"/>
<feature type="transmembrane region" description="Helical" evidence="7">
    <location>
        <begin position="65"/>
        <end position="88"/>
    </location>
</feature>
<dbReference type="OrthoDB" id="413079at2759"/>
<feature type="transmembrane region" description="Helical" evidence="7">
    <location>
        <begin position="36"/>
        <end position="53"/>
    </location>
</feature>
<evidence type="ECO:0000256" key="3">
    <source>
        <dbReference type="ARBA" id="ARBA00022448"/>
    </source>
</evidence>
<evidence type="ECO:0000256" key="5">
    <source>
        <dbReference type="ARBA" id="ARBA00022989"/>
    </source>
</evidence>
<dbReference type="InterPro" id="IPR051788">
    <property type="entry name" value="MFS_Transporter"/>
</dbReference>
<comment type="similarity">
    <text evidence="2">Belongs to the major facilitator superfamily.</text>
</comment>
<dbReference type="PANTHER" id="PTHR23514">
    <property type="entry name" value="BYPASS OF STOP CODON PROTEIN 6"/>
    <property type="match status" value="1"/>
</dbReference>
<evidence type="ECO:0008006" key="10">
    <source>
        <dbReference type="Google" id="ProtNLM"/>
    </source>
</evidence>
<evidence type="ECO:0000256" key="2">
    <source>
        <dbReference type="ARBA" id="ARBA00008335"/>
    </source>
</evidence>
<dbReference type="Proteomes" id="UP000053647">
    <property type="component" value="Unassembled WGS sequence"/>
</dbReference>
<feature type="transmembrane region" description="Helical" evidence="7">
    <location>
        <begin position="12"/>
        <end position="30"/>
    </location>
</feature>
<evidence type="ECO:0000256" key="4">
    <source>
        <dbReference type="ARBA" id="ARBA00022692"/>
    </source>
</evidence>